<dbReference type="Proteomes" id="UP000823561">
    <property type="component" value="Chromosome 21"/>
</dbReference>
<protein>
    <submittedName>
        <fullName evidence="1">Uncharacterized protein</fullName>
    </submittedName>
</protein>
<dbReference type="EMBL" id="JADWDJ010000021">
    <property type="protein sequence ID" value="KAG5264080.1"/>
    <property type="molecule type" value="Genomic_DNA"/>
</dbReference>
<reference evidence="1" key="1">
    <citation type="submission" date="2020-10" db="EMBL/GenBank/DDBJ databases">
        <title>Chromosome-scale genome assembly of the Allis shad, Alosa alosa.</title>
        <authorList>
            <person name="Margot Z."/>
            <person name="Christophe K."/>
            <person name="Cabau C."/>
            <person name="Louis A."/>
            <person name="Berthelot C."/>
            <person name="Parey E."/>
            <person name="Roest Crollius H."/>
            <person name="Montfort J."/>
            <person name="Robinson-Rechavi M."/>
            <person name="Bucao C."/>
            <person name="Bouchez O."/>
            <person name="Gislard M."/>
            <person name="Lluch J."/>
            <person name="Milhes M."/>
            <person name="Lampietro C."/>
            <person name="Lopez Roques C."/>
            <person name="Donnadieu C."/>
            <person name="Braasch I."/>
            <person name="Desvignes T."/>
            <person name="Postlethwait J."/>
            <person name="Bobe J."/>
            <person name="Guiguen Y."/>
        </authorList>
    </citation>
    <scope>NUCLEOTIDE SEQUENCE</scope>
    <source>
        <strain evidence="1">M-15738</strain>
        <tissue evidence="1">Blood</tissue>
    </source>
</reference>
<keyword evidence="2" id="KW-1185">Reference proteome</keyword>
<sequence length="76" mass="8346">MDVYFFGTFPDPLPYNCEDVAASSVSGQSFLLVHIGSVVIVERQAHPVLSLGVEITASGFLTHDVQGLQIRPDWRD</sequence>
<comment type="caution">
    <text evidence="1">The sequence shown here is derived from an EMBL/GenBank/DDBJ whole genome shotgun (WGS) entry which is preliminary data.</text>
</comment>
<dbReference type="AlphaFoldDB" id="A0AAV6FSB5"/>
<evidence type="ECO:0000313" key="1">
    <source>
        <dbReference type="EMBL" id="KAG5264080.1"/>
    </source>
</evidence>
<name>A0AAV6FSB5_9TELE</name>
<accession>A0AAV6FSB5</accession>
<gene>
    <name evidence="1" type="ORF">AALO_G00271900</name>
</gene>
<evidence type="ECO:0000313" key="2">
    <source>
        <dbReference type="Proteomes" id="UP000823561"/>
    </source>
</evidence>
<organism evidence="1 2">
    <name type="scientific">Alosa alosa</name>
    <name type="common">allis shad</name>
    <dbReference type="NCBI Taxonomy" id="278164"/>
    <lineage>
        <taxon>Eukaryota</taxon>
        <taxon>Metazoa</taxon>
        <taxon>Chordata</taxon>
        <taxon>Craniata</taxon>
        <taxon>Vertebrata</taxon>
        <taxon>Euteleostomi</taxon>
        <taxon>Actinopterygii</taxon>
        <taxon>Neopterygii</taxon>
        <taxon>Teleostei</taxon>
        <taxon>Clupei</taxon>
        <taxon>Clupeiformes</taxon>
        <taxon>Clupeoidei</taxon>
        <taxon>Clupeidae</taxon>
        <taxon>Alosa</taxon>
    </lineage>
</organism>
<proteinExistence type="predicted"/>